<dbReference type="Gene3D" id="3.40.50.300">
    <property type="entry name" value="P-loop containing nucleotide triphosphate hydrolases"/>
    <property type="match status" value="1"/>
</dbReference>
<feature type="domain" description="NB-ARC" evidence="1">
    <location>
        <begin position="117"/>
        <end position="211"/>
    </location>
</feature>
<evidence type="ECO:0000259" key="1">
    <source>
        <dbReference type="Pfam" id="PF00931"/>
    </source>
</evidence>
<accession>U5DMB5</accession>
<dbReference type="SUPFAM" id="SSF52540">
    <property type="entry name" value="P-loop containing nucleoside triphosphate hydrolases"/>
    <property type="match status" value="1"/>
</dbReference>
<reference evidence="3 4" key="1">
    <citation type="submission" date="2013-05" db="EMBL/GenBank/DDBJ databases">
        <title>Draft genome sequence of Rubidibacter lacunae KORDI 51-2.</title>
        <authorList>
            <person name="Choi D.H."/>
            <person name="Noh J.H."/>
            <person name="Kwon K.-K."/>
            <person name="Lee J.-H."/>
            <person name="Ryu J.-Y."/>
        </authorList>
    </citation>
    <scope>NUCLEOTIDE SEQUENCE [LARGE SCALE GENOMIC DNA]</scope>
    <source>
        <strain evidence="3 4">KORDI 51-2</strain>
    </source>
</reference>
<dbReference type="InterPro" id="IPR058651">
    <property type="entry name" value="HTH_VMAP-M9"/>
</dbReference>
<proteinExistence type="predicted"/>
<dbReference type="PRINTS" id="PR00364">
    <property type="entry name" value="DISEASERSIST"/>
</dbReference>
<dbReference type="InParanoid" id="U5DMB5"/>
<dbReference type="eggNOG" id="COG3903">
    <property type="taxonomic scope" value="Bacteria"/>
</dbReference>
<gene>
    <name evidence="3" type="ORF">KR51_00013460</name>
</gene>
<dbReference type="InterPro" id="IPR027417">
    <property type="entry name" value="P-loop_NTPase"/>
</dbReference>
<dbReference type="Pfam" id="PF26355">
    <property type="entry name" value="HTH_VMAP-M9"/>
    <property type="match status" value="1"/>
</dbReference>
<dbReference type="Proteomes" id="UP000016960">
    <property type="component" value="Unassembled WGS sequence"/>
</dbReference>
<protein>
    <submittedName>
        <fullName evidence="3">NB-ARC domain protein</fullName>
    </submittedName>
</protein>
<evidence type="ECO:0000259" key="2">
    <source>
        <dbReference type="Pfam" id="PF26355"/>
    </source>
</evidence>
<keyword evidence="4" id="KW-1185">Reference proteome</keyword>
<dbReference type="AlphaFoldDB" id="U5DMB5"/>
<dbReference type="STRING" id="582515.KR51_00013460"/>
<name>U5DMB5_9CHRO</name>
<dbReference type="EMBL" id="ASSJ01000035">
    <property type="protein sequence ID" value="ERN42012.1"/>
    <property type="molecule type" value="Genomic_DNA"/>
</dbReference>
<organism evidence="3 4">
    <name type="scientific">Rubidibacter lacunae KORDI 51-2</name>
    <dbReference type="NCBI Taxonomy" id="582515"/>
    <lineage>
        <taxon>Bacteria</taxon>
        <taxon>Bacillati</taxon>
        <taxon>Cyanobacteriota</taxon>
        <taxon>Cyanophyceae</taxon>
        <taxon>Oscillatoriophycideae</taxon>
        <taxon>Chroococcales</taxon>
        <taxon>Aphanothecaceae</taxon>
        <taxon>Rubidibacter</taxon>
    </lineage>
</organism>
<evidence type="ECO:0000313" key="3">
    <source>
        <dbReference type="EMBL" id="ERN42012.1"/>
    </source>
</evidence>
<dbReference type="GO" id="GO:0043531">
    <property type="term" value="F:ADP binding"/>
    <property type="evidence" value="ECO:0007669"/>
    <property type="project" value="InterPro"/>
</dbReference>
<dbReference type="Pfam" id="PF00931">
    <property type="entry name" value="NB-ARC"/>
    <property type="match status" value="1"/>
</dbReference>
<feature type="domain" description="vWA-MoxR associated protein N-terminal HTH" evidence="2">
    <location>
        <begin position="19"/>
        <end position="83"/>
    </location>
</feature>
<dbReference type="InterPro" id="IPR002182">
    <property type="entry name" value="NB-ARC"/>
</dbReference>
<dbReference type="PATRIC" id="fig|582515.4.peg.1504"/>
<sequence length="433" mass="47959">MNVDDAIALFIELWHQRDPQGSLSPIQEQIFRRSWDGSSYEEIARDLGYSPHYLRQVGSQLWQVLGWLTERSVNKTTFRLALAEIGSAAAHSDSPPIFISRAELPAQLYGRTSTLALLRNWLDRDCCRLISIRGVGGVGKTALAAKLVERVGGSFDRVIWHSLFAGGNCTGLVEAIARRYPKDIPPPTGSNDRVAWLMAQLRSRRYLIVLDRYDALFRTGERAGRYESESKPYERLLERAVVEAHQSCLVLTSREQLANMPSVGNCARPARELKLSGLLPAAACKLLCDRGLQASPAELHALTHHYAGNPRALLVAATLARQKFYGIVAPLLASDKTFPAELEDLLGTQFARLSAGEKTLACWLARCDRPTARSAMRSQLRSQFPGRNLTATLDSLQARSLLSEGGGTCELEPLLRRYLRASHPDVVSNRQAS</sequence>
<comment type="caution">
    <text evidence="3">The sequence shown here is derived from an EMBL/GenBank/DDBJ whole genome shotgun (WGS) entry which is preliminary data.</text>
</comment>
<evidence type="ECO:0000313" key="4">
    <source>
        <dbReference type="Proteomes" id="UP000016960"/>
    </source>
</evidence>